<comment type="catalytic activity">
    <reaction evidence="1">
        <text>ATP + protein L-histidine = ADP + protein N-phospho-L-histidine.</text>
        <dbReference type="EC" id="2.7.13.3"/>
    </reaction>
</comment>
<dbReference type="RefSeq" id="WP_311723321.1">
    <property type="nucleotide sequence ID" value="NZ_JAVRFD010000003.1"/>
</dbReference>
<organism evidence="14 15">
    <name type="scientific">Streptomyces lonegramiae</name>
    <dbReference type="NCBI Taxonomy" id="3075524"/>
    <lineage>
        <taxon>Bacteria</taxon>
        <taxon>Bacillati</taxon>
        <taxon>Actinomycetota</taxon>
        <taxon>Actinomycetes</taxon>
        <taxon>Kitasatosporales</taxon>
        <taxon>Streptomycetaceae</taxon>
        <taxon>Streptomyces</taxon>
    </lineage>
</organism>
<feature type="domain" description="DUF7134" evidence="13">
    <location>
        <begin position="53"/>
        <end position="189"/>
    </location>
</feature>
<dbReference type="InterPro" id="IPR011712">
    <property type="entry name" value="Sig_transdc_His_kin_sub3_dim/P"/>
</dbReference>
<evidence type="ECO:0000313" key="14">
    <source>
        <dbReference type="EMBL" id="MDT0542971.1"/>
    </source>
</evidence>
<dbReference type="GO" id="GO:0016301">
    <property type="term" value="F:kinase activity"/>
    <property type="evidence" value="ECO:0007669"/>
    <property type="project" value="UniProtKB-KW"/>
</dbReference>
<dbReference type="InterPro" id="IPR050482">
    <property type="entry name" value="Sensor_HK_TwoCompSys"/>
</dbReference>
<dbReference type="SUPFAM" id="SSF55874">
    <property type="entry name" value="ATPase domain of HSP90 chaperone/DNA topoisomerase II/histidine kinase"/>
    <property type="match status" value="1"/>
</dbReference>
<keyword evidence="7" id="KW-0067">ATP-binding</keyword>
<dbReference type="Proteomes" id="UP001180754">
    <property type="component" value="Unassembled WGS sequence"/>
</dbReference>
<proteinExistence type="predicted"/>
<dbReference type="Pfam" id="PF07730">
    <property type="entry name" value="HisKA_3"/>
    <property type="match status" value="1"/>
</dbReference>
<dbReference type="Gene3D" id="1.20.5.1930">
    <property type="match status" value="1"/>
</dbReference>
<keyword evidence="10" id="KW-0472">Membrane</keyword>
<dbReference type="InterPro" id="IPR003594">
    <property type="entry name" value="HATPase_dom"/>
</dbReference>
<dbReference type="InterPro" id="IPR055558">
    <property type="entry name" value="DUF7134"/>
</dbReference>
<dbReference type="CDD" id="cd16917">
    <property type="entry name" value="HATPase_UhpB-NarQ-NarX-like"/>
    <property type="match status" value="1"/>
</dbReference>
<dbReference type="PANTHER" id="PTHR24421">
    <property type="entry name" value="NITRATE/NITRITE SENSOR PROTEIN NARX-RELATED"/>
    <property type="match status" value="1"/>
</dbReference>
<accession>A0ABU2XAM6</accession>
<feature type="region of interest" description="Disordered" evidence="9">
    <location>
        <begin position="1"/>
        <end position="25"/>
    </location>
</feature>
<evidence type="ECO:0000256" key="2">
    <source>
        <dbReference type="ARBA" id="ARBA00012438"/>
    </source>
</evidence>
<dbReference type="EC" id="2.7.13.3" evidence="2"/>
<evidence type="ECO:0000256" key="3">
    <source>
        <dbReference type="ARBA" id="ARBA00022553"/>
    </source>
</evidence>
<keyword evidence="6 14" id="KW-0418">Kinase</keyword>
<keyword evidence="10" id="KW-0812">Transmembrane</keyword>
<feature type="region of interest" description="Disordered" evidence="9">
    <location>
        <begin position="409"/>
        <end position="439"/>
    </location>
</feature>
<dbReference type="InterPro" id="IPR036890">
    <property type="entry name" value="HATPase_C_sf"/>
</dbReference>
<evidence type="ECO:0000256" key="7">
    <source>
        <dbReference type="ARBA" id="ARBA00022840"/>
    </source>
</evidence>
<reference evidence="14" key="1">
    <citation type="submission" date="2024-05" db="EMBL/GenBank/DDBJ databases">
        <title>30 novel species of actinomycetes from the DSMZ collection.</title>
        <authorList>
            <person name="Nouioui I."/>
        </authorList>
    </citation>
    <scope>NUCLEOTIDE SEQUENCE</scope>
    <source>
        <strain evidence="14">DSM 41529</strain>
    </source>
</reference>
<evidence type="ECO:0000256" key="1">
    <source>
        <dbReference type="ARBA" id="ARBA00000085"/>
    </source>
</evidence>
<sequence length="439" mass="45746">MTAPPHPPASAARPSGRPPRLPEALTSDPEQRVIVSIIARLAAWRMADRAHPRVRRWGVPAFCAALSIPSLLNPANSARPSVELALALAFTVPLLWRERRPVAVFAVTTAVSVVALPLGALTGADAARVVALYNVGRFGTPRQLLVAIAVTTAQLVAWAAVFWSGGQLEHATRPEVVTAMAMVAMAAFAGLGLAGRLANAYIAALQKERDQQARLAAAQERARVSREMHDILGHTLAVIVGLADGAAALTETKPQSGADTLRIIADSGRGALGELRRLLAVIGDERDTRGDAPLAPQPGLADLGTLLERVRAAGPTATLHTEGDLTGLGQGLQLATYRIVQEALTNTLKHAALDTTVTVSVSATAGSGPVRIAVEDTGPPRAPKAGPRDDGGRGLVGMRERAALYRGDVTVGPNTHGGWSVHAVLPTTTPTTPPEKLPA</sequence>
<evidence type="ECO:0000256" key="5">
    <source>
        <dbReference type="ARBA" id="ARBA00022741"/>
    </source>
</evidence>
<feature type="transmembrane region" description="Helical" evidence="10">
    <location>
        <begin position="103"/>
        <end position="124"/>
    </location>
</feature>
<comment type="caution">
    <text evidence="14">The sequence shown here is derived from an EMBL/GenBank/DDBJ whole genome shotgun (WGS) entry which is preliminary data.</text>
</comment>
<evidence type="ECO:0000259" key="11">
    <source>
        <dbReference type="Pfam" id="PF02518"/>
    </source>
</evidence>
<feature type="domain" description="Histidine kinase/HSP90-like ATPase" evidence="11">
    <location>
        <begin position="334"/>
        <end position="428"/>
    </location>
</feature>
<feature type="domain" description="Signal transduction histidine kinase subgroup 3 dimerisation and phosphoacceptor" evidence="12">
    <location>
        <begin position="220"/>
        <end position="282"/>
    </location>
</feature>
<evidence type="ECO:0000259" key="13">
    <source>
        <dbReference type="Pfam" id="PF23539"/>
    </source>
</evidence>
<dbReference type="Pfam" id="PF23539">
    <property type="entry name" value="DUF7134"/>
    <property type="match status" value="1"/>
</dbReference>
<evidence type="ECO:0000256" key="9">
    <source>
        <dbReference type="SAM" id="MobiDB-lite"/>
    </source>
</evidence>
<evidence type="ECO:0000256" key="8">
    <source>
        <dbReference type="ARBA" id="ARBA00023012"/>
    </source>
</evidence>
<evidence type="ECO:0000256" key="6">
    <source>
        <dbReference type="ARBA" id="ARBA00022777"/>
    </source>
</evidence>
<feature type="transmembrane region" description="Helical" evidence="10">
    <location>
        <begin position="144"/>
        <end position="164"/>
    </location>
</feature>
<dbReference type="Gene3D" id="3.30.565.10">
    <property type="entry name" value="Histidine kinase-like ATPase, C-terminal domain"/>
    <property type="match status" value="1"/>
</dbReference>
<protein>
    <recommendedName>
        <fullName evidence="2">histidine kinase</fullName>
        <ecNumber evidence="2">2.7.13.3</ecNumber>
    </recommendedName>
</protein>
<keyword evidence="4" id="KW-0808">Transferase</keyword>
<keyword evidence="8" id="KW-0902">Two-component regulatory system</keyword>
<evidence type="ECO:0000256" key="10">
    <source>
        <dbReference type="SAM" id="Phobius"/>
    </source>
</evidence>
<gene>
    <name evidence="14" type="ORF">RND15_09585</name>
</gene>
<feature type="compositionally biased region" description="Basic and acidic residues" evidence="9">
    <location>
        <begin position="386"/>
        <end position="395"/>
    </location>
</feature>
<dbReference type="EMBL" id="JAVRFD010000003">
    <property type="protein sequence ID" value="MDT0542971.1"/>
    <property type="molecule type" value="Genomic_DNA"/>
</dbReference>
<keyword evidence="3" id="KW-0597">Phosphoprotein</keyword>
<keyword evidence="5" id="KW-0547">Nucleotide-binding</keyword>
<keyword evidence="10" id="KW-1133">Transmembrane helix</keyword>
<evidence type="ECO:0000259" key="12">
    <source>
        <dbReference type="Pfam" id="PF07730"/>
    </source>
</evidence>
<evidence type="ECO:0000313" key="15">
    <source>
        <dbReference type="Proteomes" id="UP001180754"/>
    </source>
</evidence>
<name>A0ABU2XAM6_9ACTN</name>
<evidence type="ECO:0000256" key="4">
    <source>
        <dbReference type="ARBA" id="ARBA00022679"/>
    </source>
</evidence>
<dbReference type="Pfam" id="PF02518">
    <property type="entry name" value="HATPase_c"/>
    <property type="match status" value="1"/>
</dbReference>
<dbReference type="PANTHER" id="PTHR24421:SF10">
    <property type="entry name" value="NITRATE_NITRITE SENSOR PROTEIN NARQ"/>
    <property type="match status" value="1"/>
</dbReference>
<feature type="region of interest" description="Disordered" evidence="9">
    <location>
        <begin position="370"/>
        <end position="395"/>
    </location>
</feature>
<keyword evidence="15" id="KW-1185">Reference proteome</keyword>
<feature type="transmembrane region" description="Helical" evidence="10">
    <location>
        <begin position="176"/>
        <end position="198"/>
    </location>
</feature>